<keyword evidence="1" id="KW-0456">Lyase</keyword>
<accession>A0A562K2B4</accession>
<proteinExistence type="predicted"/>
<dbReference type="GO" id="GO:0008684">
    <property type="term" value="F:2-oxopent-4-enoate hydratase activity"/>
    <property type="evidence" value="ECO:0007669"/>
    <property type="project" value="TreeGrafter"/>
</dbReference>
<feature type="domain" description="Fumarylacetoacetase-like C-terminal" evidence="2">
    <location>
        <begin position="99"/>
        <end position="258"/>
    </location>
</feature>
<gene>
    <name evidence="3" type="ORF">IQ19_00813</name>
</gene>
<organism evidence="3 4">
    <name type="scientific">Cytobacillus oceanisediminis</name>
    <dbReference type="NCBI Taxonomy" id="665099"/>
    <lineage>
        <taxon>Bacteria</taxon>
        <taxon>Bacillati</taxon>
        <taxon>Bacillota</taxon>
        <taxon>Bacilli</taxon>
        <taxon>Bacillales</taxon>
        <taxon>Bacillaceae</taxon>
        <taxon>Cytobacillus</taxon>
    </lineage>
</organism>
<dbReference type="PANTHER" id="PTHR30143:SF0">
    <property type="entry name" value="2-KETO-4-PENTENOATE HYDRATASE"/>
    <property type="match status" value="1"/>
</dbReference>
<evidence type="ECO:0000313" key="4">
    <source>
        <dbReference type="Proteomes" id="UP000318667"/>
    </source>
</evidence>
<dbReference type="AlphaFoldDB" id="A0A562K2B4"/>
<protein>
    <submittedName>
        <fullName evidence="3">2-oxo-3-hexenedioate decarboxylase</fullName>
    </submittedName>
</protein>
<dbReference type="GO" id="GO:0005737">
    <property type="term" value="C:cytoplasm"/>
    <property type="evidence" value="ECO:0007669"/>
    <property type="project" value="TreeGrafter"/>
</dbReference>
<dbReference type="SUPFAM" id="SSF56529">
    <property type="entry name" value="FAH"/>
    <property type="match status" value="1"/>
</dbReference>
<name>A0A562K2B4_9BACI</name>
<dbReference type="Proteomes" id="UP000318667">
    <property type="component" value="Unassembled WGS sequence"/>
</dbReference>
<comment type="caution">
    <text evidence="3">The sequence shown here is derived from an EMBL/GenBank/DDBJ whole genome shotgun (WGS) entry which is preliminary data.</text>
</comment>
<dbReference type="OrthoDB" id="9792137at2"/>
<evidence type="ECO:0000313" key="3">
    <source>
        <dbReference type="EMBL" id="TWH89572.1"/>
    </source>
</evidence>
<evidence type="ECO:0000259" key="2">
    <source>
        <dbReference type="Pfam" id="PF01557"/>
    </source>
</evidence>
<evidence type="ECO:0000256" key="1">
    <source>
        <dbReference type="ARBA" id="ARBA00023239"/>
    </source>
</evidence>
<dbReference type="Pfam" id="PF01557">
    <property type="entry name" value="FAA_hydrolase"/>
    <property type="match status" value="1"/>
</dbReference>
<dbReference type="InterPro" id="IPR011234">
    <property type="entry name" value="Fumarylacetoacetase-like_C"/>
</dbReference>
<dbReference type="InterPro" id="IPR050772">
    <property type="entry name" value="Hydratase-Decarb/MhpD_sf"/>
</dbReference>
<dbReference type="InterPro" id="IPR036663">
    <property type="entry name" value="Fumarylacetoacetase_C_sf"/>
</dbReference>
<keyword evidence="4" id="KW-1185">Reference proteome</keyword>
<dbReference type="Gene3D" id="3.90.850.10">
    <property type="entry name" value="Fumarylacetoacetase-like, C-terminal domain"/>
    <property type="match status" value="1"/>
</dbReference>
<sequence>MLDYRDLAEYLIKAEKQKQAVSCISDQYTDFNLTMGYRVQQELVKRKVELGHKVTAYKMGLTSRAKMKQMKVETPIYGYIFDYMNVPNRGQILMDDLIHPKVEAEIAFILGEDIEGPDVTGEQVLEKTQWILPALEIIDSRYENFRFQLPDVIADNTSASRVIWGSQLYHPHDFTVDLIGVSMSINREIRASGVSSAVLENPANSAAMLASMLYEEKKEKLKKGSVILTGGITEAVLLKKGDHVTTEFDGMGKISFHVR</sequence>
<reference evidence="3 4" key="1">
    <citation type="journal article" date="2015" name="Stand. Genomic Sci.">
        <title>Genomic Encyclopedia of Bacterial and Archaeal Type Strains, Phase III: the genomes of soil and plant-associated and newly described type strains.</title>
        <authorList>
            <person name="Whitman W.B."/>
            <person name="Woyke T."/>
            <person name="Klenk H.P."/>
            <person name="Zhou Y."/>
            <person name="Lilburn T.G."/>
            <person name="Beck B.J."/>
            <person name="De Vos P."/>
            <person name="Vandamme P."/>
            <person name="Eisen J.A."/>
            <person name="Garrity G."/>
            <person name="Hugenholtz P."/>
            <person name="Kyrpides N.C."/>
        </authorList>
    </citation>
    <scope>NUCLEOTIDE SEQUENCE [LARGE SCALE GENOMIC DNA]</scope>
    <source>
        <strain evidence="3 4">CGMCC 1.10115</strain>
    </source>
</reference>
<dbReference type="EMBL" id="VLKI01000002">
    <property type="protein sequence ID" value="TWH89572.1"/>
    <property type="molecule type" value="Genomic_DNA"/>
</dbReference>
<dbReference type="PANTHER" id="PTHR30143">
    <property type="entry name" value="ACID HYDRATASE"/>
    <property type="match status" value="1"/>
</dbReference>